<organism evidence="2 3">
    <name type="scientific">Anas platyrhynchos</name>
    <name type="common">Mallard</name>
    <name type="synonym">Anas boschas</name>
    <dbReference type="NCBI Taxonomy" id="8839"/>
    <lineage>
        <taxon>Eukaryota</taxon>
        <taxon>Metazoa</taxon>
        <taxon>Chordata</taxon>
        <taxon>Craniata</taxon>
        <taxon>Vertebrata</taxon>
        <taxon>Euteleostomi</taxon>
        <taxon>Archelosauria</taxon>
        <taxon>Archosauria</taxon>
        <taxon>Dinosauria</taxon>
        <taxon>Saurischia</taxon>
        <taxon>Theropoda</taxon>
        <taxon>Coelurosauria</taxon>
        <taxon>Aves</taxon>
        <taxon>Neognathae</taxon>
        <taxon>Galloanserae</taxon>
        <taxon>Anseriformes</taxon>
        <taxon>Anatidae</taxon>
        <taxon>Anatinae</taxon>
        <taxon>Anas</taxon>
    </lineage>
</organism>
<reference evidence="3" key="1">
    <citation type="journal article" date="2013" name="Nat. Genet.">
        <title>The duck genome and transcriptome provide insight into an avian influenza virus reservoir species.</title>
        <authorList>
            <person name="Huang Y."/>
            <person name="Li Y."/>
            <person name="Burt D.W."/>
            <person name="Chen H."/>
            <person name="Zhang Y."/>
            <person name="Qian W."/>
            <person name="Kim H."/>
            <person name="Gan S."/>
            <person name="Zhao Y."/>
            <person name="Li J."/>
            <person name="Yi K."/>
            <person name="Feng H."/>
            <person name="Zhu P."/>
            <person name="Li B."/>
            <person name="Liu Q."/>
            <person name="Fairley S."/>
            <person name="Magor K.E."/>
            <person name="Du Z."/>
            <person name="Hu X."/>
            <person name="Goodman L."/>
            <person name="Tafer H."/>
            <person name="Vignal A."/>
            <person name="Lee T."/>
            <person name="Kim K.W."/>
            <person name="Sheng Z."/>
            <person name="An Y."/>
            <person name="Searle S."/>
            <person name="Herrero J."/>
            <person name="Groenen M.A."/>
            <person name="Crooijmans R.P."/>
            <person name="Faraut T."/>
            <person name="Cai Q."/>
            <person name="Webster R.G."/>
            <person name="Aldridge J.R."/>
            <person name="Warren W.C."/>
            <person name="Bartschat S."/>
            <person name="Kehr S."/>
            <person name="Marz M."/>
            <person name="Stadler P.F."/>
            <person name="Smith J."/>
            <person name="Kraus R.H."/>
            <person name="Zhao Y."/>
            <person name="Ren L."/>
            <person name="Fei J."/>
            <person name="Morisson M."/>
            <person name="Kaiser P."/>
            <person name="Griffin D.K."/>
            <person name="Rao M."/>
            <person name="Pitel F."/>
            <person name="Wang J."/>
            <person name="Li N."/>
        </authorList>
    </citation>
    <scope>NUCLEOTIDE SEQUENCE [LARGE SCALE GENOMIC DNA]</scope>
</reference>
<accession>R0K3J6</accession>
<evidence type="ECO:0000256" key="1">
    <source>
        <dbReference type="SAM" id="MobiDB-lite"/>
    </source>
</evidence>
<proteinExistence type="predicted"/>
<keyword evidence="3" id="KW-1185">Reference proteome</keyword>
<evidence type="ECO:0000313" key="2">
    <source>
        <dbReference type="EMBL" id="EOB04646.1"/>
    </source>
</evidence>
<gene>
    <name evidence="2" type="ORF">Anapl_02795</name>
</gene>
<dbReference type="EMBL" id="KB742773">
    <property type="protein sequence ID" value="EOB04646.1"/>
    <property type="molecule type" value="Genomic_DNA"/>
</dbReference>
<feature type="region of interest" description="Disordered" evidence="1">
    <location>
        <begin position="1"/>
        <end position="31"/>
    </location>
</feature>
<name>R0K3J6_ANAPL</name>
<evidence type="ECO:0000313" key="3">
    <source>
        <dbReference type="Proteomes" id="UP000296049"/>
    </source>
</evidence>
<dbReference type="AlphaFoldDB" id="R0K3J6"/>
<protein>
    <submittedName>
        <fullName evidence="2">Uncharacterized protein</fullName>
    </submittedName>
</protein>
<dbReference type="Proteomes" id="UP000296049">
    <property type="component" value="Unassembled WGS sequence"/>
</dbReference>
<sequence length="97" mass="10281">MGMLGGDPDMKEGEQHWPTSPLPLPPGKKVDAASSAIRELTIAGKFCSGTKPSCNKATALQNSPSAHGGGTQILPLCEAQKKKRKHFGHQSCNMRTP</sequence>